<feature type="coiled-coil region" evidence="1">
    <location>
        <begin position="737"/>
        <end position="816"/>
    </location>
</feature>
<dbReference type="InterPro" id="IPR013491">
    <property type="entry name" value="Tape_meas_N"/>
</dbReference>
<gene>
    <name evidence="4" type="ORF">RDT67_19210</name>
</gene>
<dbReference type="NCBIfam" id="TIGR02675">
    <property type="entry name" value="tape_meas_nterm"/>
    <property type="match status" value="1"/>
</dbReference>
<dbReference type="Proteomes" id="UP001224622">
    <property type="component" value="Unassembled WGS sequence"/>
</dbReference>
<feature type="domain" description="Tape measure protein N-terminal" evidence="3">
    <location>
        <begin position="83"/>
        <end position="270"/>
    </location>
</feature>
<keyword evidence="1" id="KW-0175">Coiled coil</keyword>
<evidence type="ECO:0000313" key="4">
    <source>
        <dbReference type="EMBL" id="MDQ9128550.1"/>
    </source>
</evidence>
<dbReference type="AlphaFoldDB" id="A0AAJ1YDU9"/>
<feature type="coiled-coil region" evidence="1">
    <location>
        <begin position="477"/>
        <end position="504"/>
    </location>
</feature>
<evidence type="ECO:0000259" key="2">
    <source>
        <dbReference type="Pfam" id="PF06120"/>
    </source>
</evidence>
<evidence type="ECO:0000313" key="5">
    <source>
        <dbReference type="Proteomes" id="UP001224622"/>
    </source>
</evidence>
<evidence type="ECO:0000256" key="1">
    <source>
        <dbReference type="SAM" id="Coils"/>
    </source>
</evidence>
<name>A0AAJ1YDU9_SERFO</name>
<proteinExistence type="predicted"/>
<organism evidence="4 5">
    <name type="scientific">Serratia fonticola</name>
    <dbReference type="NCBI Taxonomy" id="47917"/>
    <lineage>
        <taxon>Bacteria</taxon>
        <taxon>Pseudomonadati</taxon>
        <taxon>Pseudomonadota</taxon>
        <taxon>Gammaproteobacteria</taxon>
        <taxon>Enterobacterales</taxon>
        <taxon>Yersiniaceae</taxon>
        <taxon>Serratia</taxon>
    </lineage>
</organism>
<dbReference type="EMBL" id="JAVIGA010000024">
    <property type="protein sequence ID" value="MDQ9128550.1"/>
    <property type="molecule type" value="Genomic_DNA"/>
</dbReference>
<dbReference type="Pfam" id="PF06120">
    <property type="entry name" value="Phage_HK97_TLTM"/>
    <property type="match status" value="1"/>
</dbReference>
<reference evidence="4" key="1">
    <citation type="submission" date="2023-08" db="EMBL/GenBank/DDBJ databases">
        <title>The Comparative Genomic Analysis of Yersiniaceae from Polar Regions.</title>
        <authorList>
            <person name="Goncharov A."/>
            <person name="Aslanov B."/>
            <person name="Kolodzhieva V."/>
            <person name="Azarov D."/>
            <person name="Mochov A."/>
            <person name="Lebedeva E."/>
        </authorList>
    </citation>
    <scope>NUCLEOTIDE SEQUENCE</scope>
    <source>
        <strain evidence="4">Vf</strain>
    </source>
</reference>
<evidence type="ECO:0000259" key="3">
    <source>
        <dbReference type="Pfam" id="PF20155"/>
    </source>
</evidence>
<dbReference type="Pfam" id="PF20155">
    <property type="entry name" value="TMP_3"/>
    <property type="match status" value="1"/>
</dbReference>
<feature type="domain" description="Tail length tape measure" evidence="2">
    <location>
        <begin position="395"/>
        <end position="669"/>
    </location>
</feature>
<comment type="caution">
    <text evidence="4">The sequence shown here is derived from an EMBL/GenBank/DDBJ whole genome shotgun (WGS) entry which is preliminary data.</text>
</comment>
<sequence>MASLRELIIKISANSSSFQTEIARASRMGADYHRTMTQGNRQAENATRQSQRALADLNGQLATVRGSALAMAGAFAGAFATGNLIAMADKWNSLNARVKLATTSAEDFSAAQAGLMRISQYTGSTFESNASLFSKASSSLREYGYTTKDILSLTEALSTGLQVSGSSAEETSTVITQLSQALARGVLRGQDFNSVAQSGGRIMKMLSDGLGVAQKDLKGLADAGKLPTPVIVPALISQLGQVRKEFDTMPNSVSAASTRINNAFMEWIGGQNQAAGITTSLAGVMDGLAGNIDNVATGLGVLVGIGAVRYFGNLALGVQTATGRMLAAYRTEVAVAAAQVEGTKAATAAARATLYRAQQARAAAVGIEAQIIAERQLAVAQGQLAASITARTTAQSGLNAVTSLGTRLGSGLLSAVGGIPGIVLGVGAAWYYVHEKNEQARKTALAYGNTVEQVRKQMSGMSIAGLESTAVDAGKSIAVQRSEIAKTEEEVRKLKDSLSALTKMEADAKESPWMSRINTLMSLEDIQQAMIETQGQLSQKNFALERQTETLRNTEALRTQAINESINKTAALAGAVGGLAEMYAQLNKVTGLSTAAAAPKFAGLDLPKLDEKQQAAMLKVQREKALAGLKGIAKAEQQAIYEADDLKLPPGHYEAYVAGKVAAERTTESLTAATKAQQKAEQDAASASKKSAGVAGDYQQKIANLNKEIQVEGIRLKEGDAAAALFSASLEAGTKWTNEQRAGLERLNKTLAEAKQRWEDHNAAIASDPYRQAADVQKKANEQLQRQLADGEIKSAEELSRRKQDINTAYLQAKAEADQRYAVSGNAELAGNVDPIQNLENQLAKRHALIESYATAGVVSQVRANQLIVAADREAMEQRYQASLQLYASQGDMQKMAVDMFQTTTERASNMLTGLLTGTQTFKEGVTNLFASLTQSIVQNLIDMAAQALVTSSIMQTITGIVGGLAGGIGGAASGVSGAAGSASTGAMGLSTNFAAYDLGGYTGVGGKYEPAGVVHRGEFVMTKEATERIGVDNLYGMMRGYADGGLVSPSPVAGSSQGGRALTASQPIGYGVGGGTGGNVYVTINENGSTSVTGGGEGENFAREFSTIIQREYIKLRNKDLSQGGAINSAIRGGR</sequence>
<accession>A0AAJ1YDU9</accession>
<dbReference type="RefSeq" id="WP_309048086.1">
    <property type="nucleotide sequence ID" value="NZ_JAVIGA010000024.1"/>
</dbReference>
<protein>
    <submittedName>
        <fullName evidence="4">Tape measure protein</fullName>
    </submittedName>
</protein>
<dbReference type="InterPro" id="IPR009302">
    <property type="entry name" value="Tail_length_tape_measure"/>
</dbReference>